<comment type="caution">
    <text evidence="8">The sequence shown here is derived from an EMBL/GenBank/DDBJ whole genome shotgun (WGS) entry which is preliminary data.</text>
</comment>
<dbReference type="PANTHER" id="PTHR12198:SF9">
    <property type="entry name" value="PROSPERO HOMEOBOX PROTEIN 2"/>
    <property type="match status" value="1"/>
</dbReference>
<dbReference type="AlphaFoldDB" id="A0A8J7NT88"/>
<organism evidence="8 9">
    <name type="scientific">Atractosteus spatula</name>
    <name type="common">Alligator gar</name>
    <name type="synonym">Lepisosteus spatula</name>
    <dbReference type="NCBI Taxonomy" id="7917"/>
    <lineage>
        <taxon>Eukaryota</taxon>
        <taxon>Metazoa</taxon>
        <taxon>Chordata</taxon>
        <taxon>Craniata</taxon>
        <taxon>Vertebrata</taxon>
        <taxon>Euteleostomi</taxon>
        <taxon>Actinopterygii</taxon>
        <taxon>Neopterygii</taxon>
        <taxon>Holostei</taxon>
        <taxon>Semionotiformes</taxon>
        <taxon>Lepisosteidae</taxon>
        <taxon>Atractosteus</taxon>
    </lineage>
</organism>
<name>A0A8J7NT88_ATRSP</name>
<evidence type="ECO:0000256" key="1">
    <source>
        <dbReference type="ARBA" id="ARBA00004123"/>
    </source>
</evidence>
<keyword evidence="9" id="KW-1185">Reference proteome</keyword>
<sequence>MCPPPPPPFLRLTPPLPVANLVRSKASWDCARSWWRRIVGGELAAITRQQRMQELTQVSLIKHNSPHPSPLHHQQQHLSSLAHTAPVTKGTRRALMTLDPRASPAAWGSVRITQRLNDVQGKSSAREFNRCITSQLIKWFSNFREFFYIQMEKFARQAAGEGVASPDKLSMSRDSELFRILNLHYNKANDFEVPSRFLEVAEVTLREFFTAIRGGRDGDPSWKKGIYKVICKLDSEIPEAFKSPGCPQELGRE</sequence>
<keyword evidence="6" id="KW-0539">Nucleus</keyword>
<dbReference type="GO" id="GO:0005634">
    <property type="term" value="C:nucleus"/>
    <property type="evidence" value="ECO:0007669"/>
    <property type="project" value="UniProtKB-SubCell"/>
</dbReference>
<dbReference type="GO" id="GO:0007399">
    <property type="term" value="P:nervous system development"/>
    <property type="evidence" value="ECO:0007669"/>
    <property type="project" value="UniProtKB-ARBA"/>
</dbReference>
<protein>
    <submittedName>
        <fullName evidence="8">PROX1 protein</fullName>
    </submittedName>
</protein>
<feature type="non-terminal residue" evidence="8">
    <location>
        <position position="253"/>
    </location>
</feature>
<dbReference type="InterPro" id="IPR009057">
    <property type="entry name" value="Homeodomain-like_sf"/>
</dbReference>
<keyword evidence="5" id="KW-0804">Transcription</keyword>
<dbReference type="GO" id="GO:0048468">
    <property type="term" value="P:cell development"/>
    <property type="evidence" value="ECO:0007669"/>
    <property type="project" value="UniProtKB-ARBA"/>
</dbReference>
<dbReference type="PROSITE" id="PS51818">
    <property type="entry name" value="HOMEO_PROSPERO"/>
    <property type="match status" value="1"/>
</dbReference>
<dbReference type="SUPFAM" id="SSF46689">
    <property type="entry name" value="Homeodomain-like"/>
    <property type="match status" value="1"/>
</dbReference>
<evidence type="ECO:0000313" key="8">
    <source>
        <dbReference type="EMBL" id="MBN3317998.1"/>
    </source>
</evidence>
<accession>A0A8J7NT88</accession>
<keyword evidence="2" id="KW-0805">Transcription regulation</keyword>
<dbReference type="GO" id="GO:0000978">
    <property type="term" value="F:RNA polymerase II cis-regulatory region sequence-specific DNA binding"/>
    <property type="evidence" value="ECO:0007669"/>
    <property type="project" value="TreeGrafter"/>
</dbReference>
<dbReference type="FunFam" id="1.10.10.500:FF:000005">
    <property type="match status" value="1"/>
</dbReference>
<evidence type="ECO:0000313" key="9">
    <source>
        <dbReference type="Proteomes" id="UP000736164"/>
    </source>
</evidence>
<evidence type="ECO:0000256" key="3">
    <source>
        <dbReference type="ARBA" id="ARBA00023125"/>
    </source>
</evidence>
<keyword evidence="4" id="KW-0371">Homeobox</keyword>
<comment type="subcellular location">
    <subcellularLocation>
        <location evidence="1">Nucleus</location>
    </subcellularLocation>
</comment>
<dbReference type="PANTHER" id="PTHR12198">
    <property type="entry name" value="HOMEOBOX PROTEIN PROSPERO/PROX-1/CEH-26"/>
    <property type="match status" value="1"/>
</dbReference>
<reference evidence="8" key="1">
    <citation type="journal article" date="2021" name="Cell">
        <title>Tracing the genetic footprints of vertebrate landing in non-teleost ray-finned fishes.</title>
        <authorList>
            <person name="Bi X."/>
            <person name="Wang K."/>
            <person name="Yang L."/>
            <person name="Pan H."/>
            <person name="Jiang H."/>
            <person name="Wei Q."/>
            <person name="Fang M."/>
            <person name="Yu H."/>
            <person name="Zhu C."/>
            <person name="Cai Y."/>
            <person name="He Y."/>
            <person name="Gan X."/>
            <person name="Zeng H."/>
            <person name="Yu D."/>
            <person name="Zhu Y."/>
            <person name="Jiang H."/>
            <person name="Qiu Q."/>
            <person name="Yang H."/>
            <person name="Zhang Y.E."/>
            <person name="Wang W."/>
            <person name="Zhu M."/>
            <person name="He S."/>
            <person name="Zhang G."/>
        </authorList>
    </citation>
    <scope>NUCLEOTIDE SEQUENCE</scope>
    <source>
        <strain evidence="8">Allg_001</strain>
    </source>
</reference>
<dbReference type="GO" id="GO:0000981">
    <property type="term" value="F:DNA-binding transcription factor activity, RNA polymerase II-specific"/>
    <property type="evidence" value="ECO:0007669"/>
    <property type="project" value="TreeGrafter"/>
</dbReference>
<feature type="non-terminal residue" evidence="8">
    <location>
        <position position="1"/>
    </location>
</feature>
<feature type="domain" description="Prospero" evidence="7">
    <location>
        <begin position="1"/>
        <end position="251"/>
    </location>
</feature>
<evidence type="ECO:0000256" key="2">
    <source>
        <dbReference type="ARBA" id="ARBA00023015"/>
    </source>
</evidence>
<evidence type="ECO:0000259" key="7">
    <source>
        <dbReference type="PROSITE" id="PS51818"/>
    </source>
</evidence>
<dbReference type="InterPro" id="IPR039350">
    <property type="entry name" value="Prospero_homeodomain"/>
</dbReference>
<evidence type="ECO:0000256" key="4">
    <source>
        <dbReference type="ARBA" id="ARBA00023155"/>
    </source>
</evidence>
<dbReference type="EMBL" id="JAAWVO010037591">
    <property type="protein sequence ID" value="MBN3317998.1"/>
    <property type="molecule type" value="Genomic_DNA"/>
</dbReference>
<dbReference type="InterPro" id="IPR023082">
    <property type="entry name" value="Homeo_prospero_dom"/>
</dbReference>
<dbReference type="InterPro" id="IPR037131">
    <property type="entry name" value="Homeo_prospero_dom_sf"/>
</dbReference>
<evidence type="ECO:0000256" key="6">
    <source>
        <dbReference type="ARBA" id="ARBA00023242"/>
    </source>
</evidence>
<gene>
    <name evidence="8" type="primary">Prox1_0</name>
    <name evidence="8" type="ORF">GTO95_0003381</name>
</gene>
<dbReference type="Proteomes" id="UP000736164">
    <property type="component" value="Unassembled WGS sequence"/>
</dbReference>
<dbReference type="Gene3D" id="1.10.10.500">
    <property type="entry name" value="Homeo-prospero domain"/>
    <property type="match status" value="1"/>
</dbReference>
<proteinExistence type="predicted"/>
<evidence type="ECO:0000256" key="5">
    <source>
        <dbReference type="ARBA" id="ARBA00023163"/>
    </source>
</evidence>
<keyword evidence="3" id="KW-0238">DNA-binding</keyword>
<dbReference type="Pfam" id="PF05044">
    <property type="entry name" value="HPD"/>
    <property type="match status" value="1"/>
</dbReference>